<dbReference type="PROSITE" id="PS50088">
    <property type="entry name" value="ANK_REPEAT"/>
    <property type="match status" value="1"/>
</dbReference>
<dbReference type="Pfam" id="PF12796">
    <property type="entry name" value="Ank_2"/>
    <property type="match status" value="1"/>
</dbReference>
<organism evidence="4 5">
    <name type="scientific">Lasiosphaeria hispida</name>
    <dbReference type="NCBI Taxonomy" id="260671"/>
    <lineage>
        <taxon>Eukaryota</taxon>
        <taxon>Fungi</taxon>
        <taxon>Dikarya</taxon>
        <taxon>Ascomycota</taxon>
        <taxon>Pezizomycotina</taxon>
        <taxon>Sordariomycetes</taxon>
        <taxon>Sordariomycetidae</taxon>
        <taxon>Sordariales</taxon>
        <taxon>Lasiosphaeriaceae</taxon>
        <taxon>Lasiosphaeria</taxon>
    </lineage>
</organism>
<dbReference type="SMART" id="SM00248">
    <property type="entry name" value="ANK"/>
    <property type="match status" value="2"/>
</dbReference>
<evidence type="ECO:0000256" key="3">
    <source>
        <dbReference type="PROSITE-ProRule" id="PRU00023"/>
    </source>
</evidence>
<evidence type="ECO:0000313" key="4">
    <source>
        <dbReference type="EMBL" id="KAK3360394.1"/>
    </source>
</evidence>
<evidence type="ECO:0000313" key="5">
    <source>
        <dbReference type="Proteomes" id="UP001275084"/>
    </source>
</evidence>
<sequence>MDLIKAEEQLRRRGIDISVQAHDGQTALHVVSQPEIAGALLNAGASLSQTNTFNFTPLPTAASKGNSGVANLLIERGVDIEDDSEANRGGLHPVLKLLFEQGAANT</sequence>
<evidence type="ECO:0000256" key="2">
    <source>
        <dbReference type="ARBA" id="ARBA00023043"/>
    </source>
</evidence>
<evidence type="ECO:0000256" key="1">
    <source>
        <dbReference type="ARBA" id="ARBA00022737"/>
    </source>
</evidence>
<dbReference type="InterPro" id="IPR036770">
    <property type="entry name" value="Ankyrin_rpt-contain_sf"/>
</dbReference>
<dbReference type="PROSITE" id="PS50297">
    <property type="entry name" value="ANK_REP_REGION"/>
    <property type="match status" value="1"/>
</dbReference>
<reference evidence="4" key="2">
    <citation type="submission" date="2023-06" db="EMBL/GenBank/DDBJ databases">
        <authorList>
            <consortium name="Lawrence Berkeley National Laboratory"/>
            <person name="Haridas S."/>
            <person name="Hensen N."/>
            <person name="Bonometti L."/>
            <person name="Westerberg I."/>
            <person name="Brannstrom I.O."/>
            <person name="Guillou S."/>
            <person name="Cros-Aarteil S."/>
            <person name="Calhoun S."/>
            <person name="Kuo A."/>
            <person name="Mondo S."/>
            <person name="Pangilinan J."/>
            <person name="Riley R."/>
            <person name="Labutti K."/>
            <person name="Andreopoulos B."/>
            <person name="Lipzen A."/>
            <person name="Chen C."/>
            <person name="Yanf M."/>
            <person name="Daum C."/>
            <person name="Ng V."/>
            <person name="Clum A."/>
            <person name="Steindorff A."/>
            <person name="Ohm R."/>
            <person name="Martin F."/>
            <person name="Silar P."/>
            <person name="Natvig D."/>
            <person name="Lalanne C."/>
            <person name="Gautier V."/>
            <person name="Ament-Velasquez S.L."/>
            <person name="Kruys A."/>
            <person name="Hutchinson M.I."/>
            <person name="Powell A.J."/>
            <person name="Barry K."/>
            <person name="Miller A.N."/>
            <person name="Grigoriev I.V."/>
            <person name="Debuchy R."/>
            <person name="Gladieux P."/>
            <person name="Thoren M.H."/>
            <person name="Johannesson H."/>
        </authorList>
    </citation>
    <scope>NUCLEOTIDE SEQUENCE</scope>
    <source>
        <strain evidence="4">CBS 955.72</strain>
    </source>
</reference>
<keyword evidence="1" id="KW-0677">Repeat</keyword>
<dbReference type="SUPFAM" id="SSF48403">
    <property type="entry name" value="Ankyrin repeat"/>
    <property type="match status" value="1"/>
</dbReference>
<keyword evidence="2 3" id="KW-0040">ANK repeat</keyword>
<accession>A0AAJ0MIJ3</accession>
<dbReference type="Gene3D" id="1.25.40.20">
    <property type="entry name" value="Ankyrin repeat-containing domain"/>
    <property type="match status" value="1"/>
</dbReference>
<name>A0AAJ0MIJ3_9PEZI</name>
<comment type="caution">
    <text evidence="4">The sequence shown here is derived from an EMBL/GenBank/DDBJ whole genome shotgun (WGS) entry which is preliminary data.</text>
</comment>
<dbReference type="EMBL" id="JAUIQD010000002">
    <property type="protein sequence ID" value="KAK3360394.1"/>
    <property type="molecule type" value="Genomic_DNA"/>
</dbReference>
<gene>
    <name evidence="4" type="ORF">B0T25DRAFT_565293</name>
</gene>
<evidence type="ECO:0008006" key="6">
    <source>
        <dbReference type="Google" id="ProtNLM"/>
    </source>
</evidence>
<dbReference type="PANTHER" id="PTHR24203:SF45">
    <property type="entry name" value="ANKYRIN REPEAT DOMAIN 6"/>
    <property type="match status" value="1"/>
</dbReference>
<feature type="repeat" description="ANK" evidence="3">
    <location>
        <begin position="53"/>
        <end position="85"/>
    </location>
</feature>
<dbReference type="InterPro" id="IPR002110">
    <property type="entry name" value="Ankyrin_rpt"/>
</dbReference>
<dbReference type="Proteomes" id="UP001275084">
    <property type="component" value="Unassembled WGS sequence"/>
</dbReference>
<dbReference type="PANTHER" id="PTHR24203">
    <property type="entry name" value="ANKYRIN REPEAT FAMILY PROTEIN"/>
    <property type="match status" value="1"/>
</dbReference>
<reference evidence="4" key="1">
    <citation type="journal article" date="2023" name="Mol. Phylogenet. Evol.">
        <title>Genome-scale phylogeny and comparative genomics of the fungal order Sordariales.</title>
        <authorList>
            <person name="Hensen N."/>
            <person name="Bonometti L."/>
            <person name="Westerberg I."/>
            <person name="Brannstrom I.O."/>
            <person name="Guillou S."/>
            <person name="Cros-Aarteil S."/>
            <person name="Calhoun S."/>
            <person name="Haridas S."/>
            <person name="Kuo A."/>
            <person name="Mondo S."/>
            <person name="Pangilinan J."/>
            <person name="Riley R."/>
            <person name="LaButti K."/>
            <person name="Andreopoulos B."/>
            <person name="Lipzen A."/>
            <person name="Chen C."/>
            <person name="Yan M."/>
            <person name="Daum C."/>
            <person name="Ng V."/>
            <person name="Clum A."/>
            <person name="Steindorff A."/>
            <person name="Ohm R.A."/>
            <person name="Martin F."/>
            <person name="Silar P."/>
            <person name="Natvig D.O."/>
            <person name="Lalanne C."/>
            <person name="Gautier V."/>
            <person name="Ament-Velasquez S.L."/>
            <person name="Kruys A."/>
            <person name="Hutchinson M.I."/>
            <person name="Powell A.J."/>
            <person name="Barry K."/>
            <person name="Miller A.N."/>
            <person name="Grigoriev I.V."/>
            <person name="Debuchy R."/>
            <person name="Gladieux P."/>
            <person name="Hiltunen Thoren M."/>
            <person name="Johannesson H."/>
        </authorList>
    </citation>
    <scope>NUCLEOTIDE SEQUENCE</scope>
    <source>
        <strain evidence="4">CBS 955.72</strain>
    </source>
</reference>
<dbReference type="AlphaFoldDB" id="A0AAJ0MIJ3"/>
<keyword evidence="5" id="KW-1185">Reference proteome</keyword>
<protein>
    <recommendedName>
        <fullName evidence="6">Ankyrin</fullName>
    </recommendedName>
</protein>
<proteinExistence type="predicted"/>